<keyword evidence="2" id="KW-0472">Membrane</keyword>
<dbReference type="Pfam" id="PF13976">
    <property type="entry name" value="gag_pre-integrs"/>
    <property type="match status" value="1"/>
</dbReference>
<evidence type="ECO:0000259" key="3">
    <source>
        <dbReference type="Pfam" id="PF13976"/>
    </source>
</evidence>
<evidence type="ECO:0000256" key="1">
    <source>
        <dbReference type="SAM" id="MobiDB-lite"/>
    </source>
</evidence>
<keyword evidence="2" id="KW-0812">Transmembrane</keyword>
<organism evidence="4">
    <name type="scientific">Tanacetum cinerariifolium</name>
    <name type="common">Dalmatian daisy</name>
    <name type="synonym">Chrysanthemum cinerariifolium</name>
    <dbReference type="NCBI Taxonomy" id="118510"/>
    <lineage>
        <taxon>Eukaryota</taxon>
        <taxon>Viridiplantae</taxon>
        <taxon>Streptophyta</taxon>
        <taxon>Embryophyta</taxon>
        <taxon>Tracheophyta</taxon>
        <taxon>Spermatophyta</taxon>
        <taxon>Magnoliopsida</taxon>
        <taxon>eudicotyledons</taxon>
        <taxon>Gunneridae</taxon>
        <taxon>Pentapetalae</taxon>
        <taxon>asterids</taxon>
        <taxon>campanulids</taxon>
        <taxon>Asterales</taxon>
        <taxon>Asteraceae</taxon>
        <taxon>Asteroideae</taxon>
        <taxon>Anthemideae</taxon>
        <taxon>Anthemidinae</taxon>
        <taxon>Tanacetum</taxon>
    </lineage>
</organism>
<feature type="region of interest" description="Disordered" evidence="1">
    <location>
        <begin position="849"/>
        <end position="874"/>
    </location>
</feature>
<feature type="transmembrane region" description="Helical" evidence="2">
    <location>
        <begin position="1146"/>
        <end position="1166"/>
    </location>
</feature>
<sequence>MTDCSLWEVILNGDSPTPTRLVDGVVQDIAPTTAKQKLAKNNEFKARETLLMALLDKHQLKFNIHKDAKSLMEAIKKRNKADLKDQSLDDLFNNLKIYEAEVKSSSFTSHTTQNIAFMSSNNTDNTNESISDVLSVSAASTKASVSTIPNVDNLSDAAIYSFFASQSNSPQLDNKDLKQIDADDLKEMDFKWQMTMLTMRARSVMELVAMIKAFRLMKNQQIMPSWHLPPQAHQVLQNLIMSSELDDSVTKSPVNDRYKSGEGYHVFPPPYTRTFMPPKTDLVFHDAPIASETVPNVVNVKPSTTKPTKDMIHAMRVNHQNAARMTHPYSNKHVVPTKVLSRSWLVPLNAARPVTTVVPLTTVKTLRLVKHIVNKGTKGNWVWKPKCTVLDHVSRLTSASMTLKKFDYTNALGRSNGCSRHMIGNISYLFEFEEINGGYAVFGGNLKGDKITGKDTECVVLSFDFKLPDENHVLLKVPRENNMYNVHLKNIVPSGDLTCLFAKATLDESTIWHRRLGHINFKTMNKLVKVVAGNQPNHIKENVDADADDAFDVKANENEVYVSPSSSNQPKKHDEKSKKKLNTNRVTAASAPVTTVGLNSTNSTNSFNVASSSDNVVYVDDIIFGSTNKELCKAFEKLIKDKFQMSSMGELTFFLGLQIVDFLNAHTVQYALMVNSPIYVSCIKQFWALVSIKKTNDVVKLQALIDRKKVVVTEDSIRKALRIDDAVGVECLPNEEIFAELTRIGYEKPPPKLTFYKAFFSAQWKFLIHTIVLCMIAKRTAWNEFSSSMASAIICLTTDDLFSHNTKYTSTALTQKVFANMRSIGKGFSGVETPLFDTMLVQPQVHDAAKVDAEDEDDNEVSAAPTPPSPTPVAHLEQDKVAQALEIVKLKQRVKKLDNNMRSKSFGLTRLRKVGGIAKLDADEDVTIVDVDNAVEMDANIQGRLEEKDEVNDAAKEVNATEPTVFDDEVMQEKHLENTRKYHNLKRKPIFIAQSRKNMIVYLKNMAGYKISHFKGMTYDQVRPIFEREYNKVQTFLKPDRDEEPAKKRGSHTTQEETPTVDPTEISKKDVQNMLQNIPMDEFKVEALQVKEGLPFVKSSHELDAEFKIVNIKFKGGLLGLNIVLILYVLVLFSFGVDAIQDFKKMHYGILLLVKVLVLLVHVNVVRRK</sequence>
<feature type="region of interest" description="Disordered" evidence="1">
    <location>
        <begin position="1037"/>
        <end position="1065"/>
    </location>
</feature>
<accession>A0A6L2N806</accession>
<protein>
    <recommendedName>
        <fullName evidence="3">GAG-pre-integrase domain-containing protein</fullName>
    </recommendedName>
</protein>
<feature type="transmembrane region" description="Helical" evidence="2">
    <location>
        <begin position="1118"/>
        <end position="1140"/>
    </location>
</feature>
<feature type="region of interest" description="Disordered" evidence="1">
    <location>
        <begin position="559"/>
        <end position="581"/>
    </location>
</feature>
<dbReference type="AlphaFoldDB" id="A0A6L2N806"/>
<reference evidence="4" key="1">
    <citation type="journal article" date="2019" name="Sci. Rep.">
        <title>Draft genome of Tanacetum cinerariifolium, the natural source of mosquito coil.</title>
        <authorList>
            <person name="Yamashiro T."/>
            <person name="Shiraishi A."/>
            <person name="Satake H."/>
            <person name="Nakayama K."/>
        </authorList>
    </citation>
    <scope>NUCLEOTIDE SEQUENCE</scope>
</reference>
<evidence type="ECO:0000256" key="2">
    <source>
        <dbReference type="SAM" id="Phobius"/>
    </source>
</evidence>
<dbReference type="InterPro" id="IPR025724">
    <property type="entry name" value="GAG-pre-integrase_dom"/>
</dbReference>
<gene>
    <name evidence="4" type="ORF">Tci_052632</name>
</gene>
<dbReference type="EMBL" id="BKCJ010008118">
    <property type="protein sequence ID" value="GEU80654.1"/>
    <property type="molecule type" value="Genomic_DNA"/>
</dbReference>
<name>A0A6L2N806_TANCI</name>
<keyword evidence="2" id="KW-1133">Transmembrane helix</keyword>
<comment type="caution">
    <text evidence="4">The sequence shown here is derived from an EMBL/GenBank/DDBJ whole genome shotgun (WGS) entry which is preliminary data.</text>
</comment>
<feature type="compositionally biased region" description="Basic and acidic residues" evidence="1">
    <location>
        <begin position="1038"/>
        <end position="1047"/>
    </location>
</feature>
<feature type="domain" description="GAG-pre-integrase" evidence="3">
    <location>
        <begin position="484"/>
        <end position="529"/>
    </location>
</feature>
<evidence type="ECO:0000313" key="4">
    <source>
        <dbReference type="EMBL" id="GEU80654.1"/>
    </source>
</evidence>
<proteinExistence type="predicted"/>